<organism evidence="9 10">
    <name type="scientific">Nocardia transvalensis</name>
    <dbReference type="NCBI Taxonomy" id="37333"/>
    <lineage>
        <taxon>Bacteria</taxon>
        <taxon>Bacillati</taxon>
        <taxon>Actinomycetota</taxon>
        <taxon>Actinomycetes</taxon>
        <taxon>Mycobacteriales</taxon>
        <taxon>Nocardiaceae</taxon>
        <taxon>Nocardia</taxon>
    </lineage>
</organism>
<keyword evidence="10" id="KW-1185">Reference proteome</keyword>
<keyword evidence="4 7" id="KW-0326">Glycosidase</keyword>
<evidence type="ECO:0000256" key="7">
    <source>
        <dbReference type="RuleBase" id="RU361187"/>
    </source>
</evidence>
<dbReference type="Proteomes" id="UP000540412">
    <property type="component" value="Unassembled WGS sequence"/>
</dbReference>
<proteinExistence type="inferred from homology"/>
<keyword evidence="3 7" id="KW-0378">Hydrolase</keyword>
<comment type="caution">
    <text evidence="9">The sequence shown here is derived from an EMBL/GenBank/DDBJ whole genome shotgun (WGS) entry which is preliminary data.</text>
</comment>
<dbReference type="PANTHER" id="PTHR43817:SF1">
    <property type="entry name" value="HYDROLASE, FAMILY 43, PUTATIVE (AFU_ORTHOLOGUE AFUA_3G01660)-RELATED"/>
    <property type="match status" value="1"/>
</dbReference>
<dbReference type="GO" id="GO:0004553">
    <property type="term" value="F:hydrolase activity, hydrolyzing O-glycosyl compounds"/>
    <property type="evidence" value="ECO:0007669"/>
    <property type="project" value="InterPro"/>
</dbReference>
<feature type="active site" description="Proton donor" evidence="5">
    <location>
        <position position="182"/>
    </location>
</feature>
<feature type="active site" description="Proton acceptor" evidence="5">
    <location>
        <position position="24"/>
    </location>
</feature>
<evidence type="ECO:0000256" key="4">
    <source>
        <dbReference type="ARBA" id="ARBA00023295"/>
    </source>
</evidence>
<dbReference type="Pfam" id="PF04616">
    <property type="entry name" value="Glyco_hydro_43"/>
    <property type="match status" value="1"/>
</dbReference>
<feature type="site" description="Important for catalytic activity, responsible for pKa modulation of the active site Glu and correct orientation of both the proton donor and substrate" evidence="6">
    <location>
        <position position="132"/>
    </location>
</feature>
<feature type="region of interest" description="Disordered" evidence="8">
    <location>
        <begin position="285"/>
        <end position="325"/>
    </location>
</feature>
<name>A0A7W9PK98_9NOCA</name>
<comment type="similarity">
    <text evidence="1 7">Belongs to the glycosyl hydrolase 43 family.</text>
</comment>
<evidence type="ECO:0000256" key="8">
    <source>
        <dbReference type="SAM" id="MobiDB-lite"/>
    </source>
</evidence>
<dbReference type="InterPro" id="IPR023296">
    <property type="entry name" value="Glyco_hydro_beta-prop_sf"/>
</dbReference>
<dbReference type="InterPro" id="IPR006710">
    <property type="entry name" value="Glyco_hydro_43"/>
</dbReference>
<dbReference type="Gene3D" id="2.115.10.20">
    <property type="entry name" value="Glycosyl hydrolase domain, family 43"/>
    <property type="match status" value="1"/>
</dbReference>
<sequence length="325" mass="35440">MPVRAGEDLVADQTFRNPLNPGPDPFLIFHEGDYYLSSSQNDCLRIWKAPSLAGLTAAQPVTVWQDGDPSRNQDMWAPSFHLIDGHWYFYYTAGDGTEEGHRLYVLKSRGADPLGPYDFAAQLGAPDVWAIDPELLRLGDRLYLTWSGPDNLLQIAPMSDPITVSGPAVYLESQGGCEEVREAPAILQRDGTTFLVYSTCDTGKPDYQLWMRSLPAGADPLDPGSWIQHPAAVFTRDDAAGVFGPGSNGFFRSPDGREDWIVYHGKETADYTYDGRTTRAQKYTWNPDGTPNFGTPAALSADIPLPAGDPGVGVAPDPTADASRV</sequence>
<evidence type="ECO:0000256" key="2">
    <source>
        <dbReference type="ARBA" id="ARBA00022729"/>
    </source>
</evidence>
<dbReference type="AlphaFoldDB" id="A0A7W9PK98"/>
<evidence type="ECO:0000313" key="9">
    <source>
        <dbReference type="EMBL" id="MBB5917722.1"/>
    </source>
</evidence>
<dbReference type="GO" id="GO:0005975">
    <property type="term" value="P:carbohydrate metabolic process"/>
    <property type="evidence" value="ECO:0007669"/>
    <property type="project" value="InterPro"/>
</dbReference>
<dbReference type="SUPFAM" id="SSF75005">
    <property type="entry name" value="Arabinanase/levansucrase/invertase"/>
    <property type="match status" value="1"/>
</dbReference>
<dbReference type="EMBL" id="JACHIT010000002">
    <property type="protein sequence ID" value="MBB5917722.1"/>
    <property type="molecule type" value="Genomic_DNA"/>
</dbReference>
<evidence type="ECO:0000313" key="10">
    <source>
        <dbReference type="Proteomes" id="UP000540412"/>
    </source>
</evidence>
<protein>
    <submittedName>
        <fullName evidence="9">GH43 family beta-xylosidase</fullName>
    </submittedName>
</protein>
<accession>A0A7W9PK98</accession>
<evidence type="ECO:0000256" key="3">
    <source>
        <dbReference type="ARBA" id="ARBA00022801"/>
    </source>
</evidence>
<evidence type="ECO:0000256" key="1">
    <source>
        <dbReference type="ARBA" id="ARBA00009865"/>
    </source>
</evidence>
<gene>
    <name evidence="9" type="ORF">BJY24_006634</name>
</gene>
<dbReference type="PANTHER" id="PTHR43817">
    <property type="entry name" value="GLYCOSYL HYDROLASE"/>
    <property type="match status" value="1"/>
</dbReference>
<reference evidence="9 10" key="1">
    <citation type="submission" date="2020-08" db="EMBL/GenBank/DDBJ databases">
        <title>Sequencing the genomes of 1000 actinobacteria strains.</title>
        <authorList>
            <person name="Klenk H.-P."/>
        </authorList>
    </citation>
    <scope>NUCLEOTIDE SEQUENCE [LARGE SCALE GENOMIC DNA]</scope>
    <source>
        <strain evidence="9 10">DSM 43582</strain>
    </source>
</reference>
<dbReference type="CDD" id="cd18820">
    <property type="entry name" value="GH43_LbAraf43-like"/>
    <property type="match status" value="1"/>
</dbReference>
<evidence type="ECO:0000256" key="5">
    <source>
        <dbReference type="PIRSR" id="PIRSR606710-1"/>
    </source>
</evidence>
<keyword evidence="2" id="KW-0732">Signal</keyword>
<dbReference type="RefSeq" id="WP_051161352.1">
    <property type="nucleotide sequence ID" value="NZ_JACHIT010000002.1"/>
</dbReference>
<evidence type="ECO:0000256" key="6">
    <source>
        <dbReference type="PIRSR" id="PIRSR606710-2"/>
    </source>
</evidence>